<comment type="caution">
    <text evidence="2">The sequence shown here is derived from an EMBL/GenBank/DDBJ whole genome shotgun (WGS) entry which is preliminary data.</text>
</comment>
<evidence type="ECO:0000313" key="2">
    <source>
        <dbReference type="EMBL" id="MFD2237036.1"/>
    </source>
</evidence>
<dbReference type="RefSeq" id="WP_209736820.1">
    <property type="nucleotide sequence ID" value="NZ_CP072611.1"/>
</dbReference>
<keyword evidence="3" id="KW-1185">Reference proteome</keyword>
<feature type="region of interest" description="Disordered" evidence="1">
    <location>
        <begin position="15"/>
        <end position="35"/>
    </location>
</feature>
<name>A0ABW5CLE8_9HYPH</name>
<reference evidence="3" key="1">
    <citation type="journal article" date="2019" name="Int. J. Syst. Evol. Microbiol.">
        <title>The Global Catalogue of Microorganisms (GCM) 10K type strain sequencing project: providing services to taxonomists for standard genome sequencing and annotation.</title>
        <authorList>
            <consortium name="The Broad Institute Genomics Platform"/>
            <consortium name="The Broad Institute Genome Sequencing Center for Infectious Disease"/>
            <person name="Wu L."/>
            <person name="Ma J."/>
        </authorList>
    </citation>
    <scope>NUCLEOTIDE SEQUENCE [LARGE SCALE GENOMIC DNA]</scope>
    <source>
        <strain evidence="3">ZS-35-S2</strain>
    </source>
</reference>
<dbReference type="Proteomes" id="UP001597371">
    <property type="component" value="Unassembled WGS sequence"/>
</dbReference>
<protein>
    <recommendedName>
        <fullName evidence="4">50S ribosomal protein L29</fullName>
    </recommendedName>
</protein>
<evidence type="ECO:0008006" key="4">
    <source>
        <dbReference type="Google" id="ProtNLM"/>
    </source>
</evidence>
<accession>A0ABW5CLE8</accession>
<dbReference type="EMBL" id="JBHUIJ010000006">
    <property type="protein sequence ID" value="MFD2237036.1"/>
    <property type="molecule type" value="Genomic_DNA"/>
</dbReference>
<evidence type="ECO:0000256" key="1">
    <source>
        <dbReference type="SAM" id="MobiDB-lite"/>
    </source>
</evidence>
<evidence type="ECO:0000313" key="3">
    <source>
        <dbReference type="Proteomes" id="UP001597371"/>
    </source>
</evidence>
<gene>
    <name evidence="2" type="ORF">ACFSKQ_06085</name>
</gene>
<proteinExistence type="predicted"/>
<organism evidence="2 3">
    <name type="scientific">Aureimonas populi</name>
    <dbReference type="NCBI Taxonomy" id="1701758"/>
    <lineage>
        <taxon>Bacteria</taxon>
        <taxon>Pseudomonadati</taxon>
        <taxon>Pseudomonadota</taxon>
        <taxon>Alphaproteobacteria</taxon>
        <taxon>Hyphomicrobiales</taxon>
        <taxon>Aurantimonadaceae</taxon>
        <taxon>Aureimonas</taxon>
    </lineage>
</organism>
<sequence length="105" mass="11426">MADRLMAALDAETRALEAEVEDNNPENGEGSRSGAKARIEAIGQVTRTLEKLLELRRLEALAMVTGQEEDAAETQKLRREMLKRLRAIDARRAKGAGLLPAEGAA</sequence>